<dbReference type="GO" id="GO:0016628">
    <property type="term" value="F:oxidoreductase activity, acting on the CH-CH group of donors, NAD or NADP as acceptor"/>
    <property type="evidence" value="ECO:0007669"/>
    <property type="project" value="InterPro"/>
</dbReference>
<evidence type="ECO:0000313" key="3">
    <source>
        <dbReference type="EMBL" id="PQP23410.1"/>
    </source>
</evidence>
<dbReference type="PANTHER" id="PTHR43205:SF7">
    <property type="entry name" value="PROSTAGLANDIN REDUCTASE 1"/>
    <property type="match status" value="1"/>
</dbReference>
<name>A0A2S8J8L8_RHOOP</name>
<dbReference type="InterPro" id="IPR045010">
    <property type="entry name" value="MDR_fam"/>
</dbReference>
<dbReference type="Gene3D" id="3.40.50.720">
    <property type="entry name" value="NAD(P)-binding Rossmann-like Domain"/>
    <property type="match status" value="1"/>
</dbReference>
<comment type="caution">
    <text evidence="3">The sequence shown here is derived from an EMBL/GenBank/DDBJ whole genome shotgun (WGS) entry which is preliminary data.</text>
</comment>
<dbReference type="InterPro" id="IPR036291">
    <property type="entry name" value="NAD(P)-bd_dom_sf"/>
</dbReference>
<dbReference type="InterPro" id="IPR011032">
    <property type="entry name" value="GroES-like_sf"/>
</dbReference>
<dbReference type="InterPro" id="IPR020843">
    <property type="entry name" value="ER"/>
</dbReference>
<dbReference type="Gene3D" id="3.90.180.10">
    <property type="entry name" value="Medium-chain alcohol dehydrogenases, catalytic domain"/>
    <property type="match status" value="1"/>
</dbReference>
<evidence type="ECO:0000256" key="1">
    <source>
        <dbReference type="ARBA" id="ARBA00023002"/>
    </source>
</evidence>
<gene>
    <name evidence="3" type="ORF">C5613_18865</name>
</gene>
<dbReference type="SUPFAM" id="SSF50129">
    <property type="entry name" value="GroES-like"/>
    <property type="match status" value="1"/>
</dbReference>
<dbReference type="RefSeq" id="WP_105416573.1">
    <property type="nucleotide sequence ID" value="NZ_PUIO01000021.1"/>
</dbReference>
<dbReference type="AlphaFoldDB" id="A0A2S8J8L8"/>
<evidence type="ECO:0000259" key="2">
    <source>
        <dbReference type="SMART" id="SM00829"/>
    </source>
</evidence>
<feature type="domain" description="Enoyl reductase (ER)" evidence="2">
    <location>
        <begin position="25"/>
        <end position="350"/>
    </location>
</feature>
<organism evidence="3 4">
    <name type="scientific">Rhodococcus opacus</name>
    <name type="common">Nocardia opaca</name>
    <dbReference type="NCBI Taxonomy" id="37919"/>
    <lineage>
        <taxon>Bacteria</taxon>
        <taxon>Bacillati</taxon>
        <taxon>Actinomycetota</taxon>
        <taxon>Actinomycetes</taxon>
        <taxon>Mycobacteriales</taxon>
        <taxon>Nocardiaceae</taxon>
        <taxon>Rhodococcus</taxon>
    </lineage>
</organism>
<sequence>MTDTTPSSLRTGLRTEVRLVSYPKGIPEPSDFTLAEVQLPTLREGQILVRNTFMSVDPSMRIRMNPSPGTGSYLSPYQLNAPLEGWAVAEVLESRHTGFTPGDHITHFKGWRDIDVLDPGSRGYRDPLKVTVDSTTPASSYLNSLGVSGLTAWAGICCLAEVRRGDVVFVSGAAGSVGSLAVQIAKILGATVIASAGSAEKVEYCRTALGADAAFCYRDGPVADLLHEAAPTGVDVYFDNVGGAHLTATLDEMNVGGRIVMCGAISGYSSSDGPPPGPHNLFNITARSLTVRGFLAQIFAHRFDEFRTQMIEWRSRGLILERETIVQGLENAPAAFIDMLSGVNTGKMMVDLR</sequence>
<dbReference type="Proteomes" id="UP000239290">
    <property type="component" value="Unassembled WGS sequence"/>
</dbReference>
<dbReference type="InterPro" id="IPR013149">
    <property type="entry name" value="ADH-like_C"/>
</dbReference>
<proteinExistence type="predicted"/>
<accession>A0A2S8J8L8</accession>
<dbReference type="FunFam" id="3.40.50.720:FF:000121">
    <property type="entry name" value="Prostaglandin reductase 2"/>
    <property type="match status" value="1"/>
</dbReference>
<dbReference type="InterPro" id="IPR041694">
    <property type="entry name" value="ADH_N_2"/>
</dbReference>
<dbReference type="EMBL" id="PUIO01000021">
    <property type="protein sequence ID" value="PQP23410.1"/>
    <property type="molecule type" value="Genomic_DNA"/>
</dbReference>
<dbReference type="SUPFAM" id="SSF51735">
    <property type="entry name" value="NAD(P)-binding Rossmann-fold domains"/>
    <property type="match status" value="1"/>
</dbReference>
<dbReference type="Pfam" id="PF16884">
    <property type="entry name" value="ADH_N_2"/>
    <property type="match status" value="1"/>
</dbReference>
<reference evidence="4" key="1">
    <citation type="submission" date="2018-02" db="EMBL/GenBank/DDBJ databases">
        <title>Draft genome sequencing of Rhodococcus opacus KU647198.</title>
        <authorList>
            <person name="Zheng B.-X."/>
        </authorList>
    </citation>
    <scope>NUCLEOTIDE SEQUENCE [LARGE SCALE GENOMIC DNA]</scope>
    <source>
        <strain evidence="4">04-OD7</strain>
    </source>
</reference>
<dbReference type="PANTHER" id="PTHR43205">
    <property type="entry name" value="PROSTAGLANDIN REDUCTASE"/>
    <property type="match status" value="1"/>
</dbReference>
<protein>
    <submittedName>
        <fullName evidence="3">NADP-dependent oxidoreductase</fullName>
    </submittedName>
</protein>
<dbReference type="CDD" id="cd05288">
    <property type="entry name" value="PGDH"/>
    <property type="match status" value="1"/>
</dbReference>
<dbReference type="Pfam" id="PF00107">
    <property type="entry name" value="ADH_zinc_N"/>
    <property type="match status" value="1"/>
</dbReference>
<evidence type="ECO:0000313" key="4">
    <source>
        <dbReference type="Proteomes" id="UP000239290"/>
    </source>
</evidence>
<keyword evidence="1" id="KW-0560">Oxidoreductase</keyword>
<dbReference type="SMART" id="SM00829">
    <property type="entry name" value="PKS_ER"/>
    <property type="match status" value="1"/>
</dbReference>